<dbReference type="InterPro" id="IPR025657">
    <property type="entry name" value="RadC_JAB"/>
</dbReference>
<dbReference type="PANTHER" id="PTHR30471:SF3">
    <property type="entry name" value="UPF0758 PROTEIN YEES-RELATED"/>
    <property type="match status" value="1"/>
</dbReference>
<sequence length="233" mass="25554">MAELRRIKDWPEGDRPREKLLQRGSEALSDAELLALILRTGDAASGTSAVDQARSLLNQFDNLPQLARATTSELCTISGIGPAKSAELHAVFELARRLSDCALMPGGSFTHAETVFQRYRNRFLRYNKEVFIALLLDAKNRLLKDVRISEGSLTASIVHPREVFTAVVRESAAAVLFVHNHPSGDPTPSREDISITQRLKEAGDLLGVRVLDHIIIGHDSYTSLAEQGLMGAS</sequence>
<evidence type="ECO:0000256" key="4">
    <source>
        <dbReference type="ARBA" id="ARBA00022833"/>
    </source>
</evidence>
<dbReference type="GO" id="GO:0008237">
    <property type="term" value="F:metallopeptidase activity"/>
    <property type="evidence" value="ECO:0007669"/>
    <property type="project" value="UniProtKB-KW"/>
</dbReference>
<comment type="similarity">
    <text evidence="6">Belongs to the UPF0758 family.</text>
</comment>
<dbReference type="PANTHER" id="PTHR30471">
    <property type="entry name" value="DNA REPAIR PROTEIN RADC"/>
    <property type="match status" value="1"/>
</dbReference>
<reference evidence="8" key="2">
    <citation type="submission" date="2006-05" db="EMBL/GenBank/DDBJ databases">
        <title>Sequencing of the draft genome and assembly of Desulfuromonas acetoxidans DSM 684.</title>
        <authorList>
            <consortium name="US DOE Joint Genome Institute (JGI-PGF)"/>
            <person name="Copeland A."/>
            <person name="Lucas S."/>
            <person name="Lapidus A."/>
            <person name="Barry K."/>
            <person name="Detter J.C."/>
            <person name="Glavina del Rio T."/>
            <person name="Hammon N."/>
            <person name="Israni S."/>
            <person name="Dalin E."/>
            <person name="Tice H."/>
            <person name="Bruce D."/>
            <person name="Pitluck S."/>
            <person name="Richardson P."/>
        </authorList>
    </citation>
    <scope>NUCLEOTIDE SEQUENCE [LARGE SCALE GENOMIC DNA]</scope>
    <source>
        <strain evidence="8">DSM 684</strain>
    </source>
</reference>
<reference evidence="8" key="1">
    <citation type="submission" date="2006-05" db="EMBL/GenBank/DDBJ databases">
        <title>Annotation of the draft genome assembly of Desulfuromonas acetoxidans DSM 684.</title>
        <authorList>
            <consortium name="US DOE Joint Genome Institute (JGI-ORNL)"/>
            <person name="Larimer F."/>
            <person name="Land M."/>
            <person name="Hauser L."/>
        </authorList>
    </citation>
    <scope>NUCLEOTIDE SEQUENCE [LARGE SCALE GENOMIC DNA]</scope>
    <source>
        <strain evidence="8">DSM 684</strain>
    </source>
</reference>
<keyword evidence="1" id="KW-0645">Protease</keyword>
<dbReference type="InterPro" id="IPR001405">
    <property type="entry name" value="UPF0758"/>
</dbReference>
<dbReference type="SUPFAM" id="SSF102712">
    <property type="entry name" value="JAB1/MPN domain"/>
    <property type="match status" value="1"/>
</dbReference>
<dbReference type="RefSeq" id="WP_006003185.1">
    <property type="nucleotide sequence ID" value="NZ_AAEW02000039.1"/>
</dbReference>
<dbReference type="GO" id="GO:0046872">
    <property type="term" value="F:metal ion binding"/>
    <property type="evidence" value="ECO:0007669"/>
    <property type="project" value="UniProtKB-KW"/>
</dbReference>
<dbReference type="SUPFAM" id="SSF47781">
    <property type="entry name" value="RuvA domain 2-like"/>
    <property type="match status" value="1"/>
</dbReference>
<feature type="domain" description="MPN" evidence="7">
    <location>
        <begin position="108"/>
        <end position="230"/>
    </location>
</feature>
<accession>Q1JVH0</accession>
<evidence type="ECO:0000256" key="1">
    <source>
        <dbReference type="ARBA" id="ARBA00022670"/>
    </source>
</evidence>
<dbReference type="Gene3D" id="3.40.140.10">
    <property type="entry name" value="Cytidine Deaminase, domain 2"/>
    <property type="match status" value="1"/>
</dbReference>
<comment type="caution">
    <text evidence="8">The sequence shown here is derived from an EMBL/GenBank/DDBJ whole genome shotgun (WGS) entry which is preliminary data.</text>
</comment>
<dbReference type="InterPro" id="IPR037518">
    <property type="entry name" value="MPN"/>
</dbReference>
<evidence type="ECO:0000313" key="8">
    <source>
        <dbReference type="EMBL" id="EAT14243.1"/>
    </source>
</evidence>
<protein>
    <submittedName>
        <fullName evidence="8">DNA repair protein RadC</fullName>
    </submittedName>
</protein>
<dbReference type="InterPro" id="IPR046778">
    <property type="entry name" value="UPF0758_N"/>
</dbReference>
<keyword evidence="2" id="KW-0479">Metal-binding</keyword>
<dbReference type="GO" id="GO:0006508">
    <property type="term" value="P:proteolysis"/>
    <property type="evidence" value="ECO:0007669"/>
    <property type="project" value="UniProtKB-KW"/>
</dbReference>
<evidence type="ECO:0000313" key="9">
    <source>
        <dbReference type="Proteomes" id="UP000005695"/>
    </source>
</evidence>
<evidence type="ECO:0000256" key="5">
    <source>
        <dbReference type="ARBA" id="ARBA00023049"/>
    </source>
</evidence>
<dbReference type="CDD" id="cd08071">
    <property type="entry name" value="MPN_DUF2466"/>
    <property type="match status" value="1"/>
</dbReference>
<dbReference type="InterPro" id="IPR010994">
    <property type="entry name" value="RuvA_2-like"/>
</dbReference>
<keyword evidence="5" id="KW-0482">Metalloprotease</keyword>
<organism evidence="8 9">
    <name type="scientific">Desulfuromonas acetoxidans (strain DSM 684 / 11070)</name>
    <dbReference type="NCBI Taxonomy" id="281689"/>
    <lineage>
        <taxon>Bacteria</taxon>
        <taxon>Pseudomonadati</taxon>
        <taxon>Thermodesulfobacteriota</taxon>
        <taxon>Desulfuromonadia</taxon>
        <taxon>Desulfuromonadales</taxon>
        <taxon>Desulfuromonadaceae</taxon>
        <taxon>Desulfuromonas</taxon>
    </lineage>
</organism>
<dbReference type="AlphaFoldDB" id="Q1JVH0"/>
<evidence type="ECO:0000256" key="3">
    <source>
        <dbReference type="ARBA" id="ARBA00022801"/>
    </source>
</evidence>
<dbReference type="NCBIfam" id="TIGR00608">
    <property type="entry name" value="radc"/>
    <property type="match status" value="1"/>
</dbReference>
<dbReference type="Pfam" id="PF04002">
    <property type="entry name" value="RadC"/>
    <property type="match status" value="1"/>
</dbReference>
<evidence type="ECO:0000259" key="7">
    <source>
        <dbReference type="PROSITE" id="PS50249"/>
    </source>
</evidence>
<dbReference type="EMBL" id="AAEW02000039">
    <property type="protein sequence ID" value="EAT14243.1"/>
    <property type="molecule type" value="Genomic_DNA"/>
</dbReference>
<dbReference type="PROSITE" id="PS01302">
    <property type="entry name" value="UPF0758"/>
    <property type="match status" value="1"/>
</dbReference>
<dbReference type="PROSITE" id="PS50249">
    <property type="entry name" value="MPN"/>
    <property type="match status" value="1"/>
</dbReference>
<dbReference type="NCBIfam" id="NF000642">
    <property type="entry name" value="PRK00024.1"/>
    <property type="match status" value="1"/>
</dbReference>
<dbReference type="InterPro" id="IPR020891">
    <property type="entry name" value="UPF0758_CS"/>
</dbReference>
<proteinExistence type="inferred from homology"/>
<keyword evidence="9" id="KW-1185">Reference proteome</keyword>
<keyword evidence="3" id="KW-0378">Hydrolase</keyword>
<dbReference type="OrthoDB" id="9804482at2"/>
<dbReference type="Proteomes" id="UP000005695">
    <property type="component" value="Unassembled WGS sequence"/>
</dbReference>
<dbReference type="Pfam" id="PF20582">
    <property type="entry name" value="UPF0758_N"/>
    <property type="match status" value="1"/>
</dbReference>
<evidence type="ECO:0000256" key="2">
    <source>
        <dbReference type="ARBA" id="ARBA00022723"/>
    </source>
</evidence>
<keyword evidence="4" id="KW-0862">Zinc</keyword>
<gene>
    <name evidence="8" type="ORF">Dace_0132</name>
</gene>
<evidence type="ECO:0000256" key="6">
    <source>
        <dbReference type="RuleBase" id="RU003797"/>
    </source>
</evidence>
<name>Q1JVH0_DESA6</name>
<dbReference type="Gene3D" id="1.10.150.20">
    <property type="entry name" value="5' to 3' exonuclease, C-terminal subdomain"/>
    <property type="match status" value="1"/>
</dbReference>